<dbReference type="PANTHER" id="PTHR11005">
    <property type="entry name" value="LYSOSOMAL ACID LIPASE-RELATED"/>
    <property type="match status" value="1"/>
</dbReference>
<dbReference type="SUPFAM" id="SSF53474">
    <property type="entry name" value="alpha/beta-Hydrolases"/>
    <property type="match status" value="1"/>
</dbReference>
<keyword evidence="4 7" id="KW-0442">Lipid degradation</keyword>
<evidence type="ECO:0000259" key="10">
    <source>
        <dbReference type="Pfam" id="PF04083"/>
    </source>
</evidence>
<dbReference type="FunFam" id="3.40.50.1820:FF:000021">
    <property type="entry name" value="Lipase"/>
    <property type="match status" value="1"/>
</dbReference>
<dbReference type="Proteomes" id="UP001054945">
    <property type="component" value="Unassembled WGS sequence"/>
</dbReference>
<dbReference type="PIRSF" id="PIRSF000862">
    <property type="entry name" value="Steryl_ester_lip"/>
    <property type="match status" value="1"/>
</dbReference>
<sequence length="406" mass="46293">MKNSSIIILFTIALLKICKGGFDWDLFDIPHWSIDPDFNLNVSQLIKSKGYPVEDYTVQTPDGYLLSVQRIPFGRVKHYNPKFEKKVVFLQHGLLSSSNDWVINFPLQSLAFILADSGYDVWLGNIRGNTYSRHNVYFPSTSERFWNFSFSEMAKYDLPTMLDFTLNVTGKKQLSYVGHSQGTTSMFALLSEMPEYNEKVNLFIALAPVITVGHITTAIRYLAPFASDVDFLFNILGIGEFLPSGPVMKFLSEFVCDTKIKFICEDVIFLLCGTDHKQLNETRLPVYVSHTPAGASTKSIIHFAQMVNSKKFQKFDYGKKGNLLEYNQTTPPEYYPENITTKVALFWSENDKLADPIDVHLLEKRLPNMIYSTPVKLKEFNHLDFVWGVNASTLVYEGVLTLLENV</sequence>
<protein>
    <recommendedName>
        <fullName evidence="7">Lipase</fullName>
    </recommendedName>
</protein>
<reference evidence="11 12" key="1">
    <citation type="submission" date="2021-06" db="EMBL/GenBank/DDBJ databases">
        <title>Caerostris extrusa draft genome.</title>
        <authorList>
            <person name="Kono N."/>
            <person name="Arakawa K."/>
        </authorList>
    </citation>
    <scope>NUCLEOTIDE SEQUENCE [LARGE SCALE GENOMIC DNA]</scope>
</reference>
<evidence type="ECO:0000256" key="4">
    <source>
        <dbReference type="ARBA" id="ARBA00022963"/>
    </source>
</evidence>
<evidence type="ECO:0000256" key="9">
    <source>
        <dbReference type="SAM" id="SignalP"/>
    </source>
</evidence>
<evidence type="ECO:0000256" key="5">
    <source>
        <dbReference type="ARBA" id="ARBA00023098"/>
    </source>
</evidence>
<dbReference type="AlphaFoldDB" id="A0AAV4R147"/>
<evidence type="ECO:0000313" key="11">
    <source>
        <dbReference type="EMBL" id="GIY14045.1"/>
    </source>
</evidence>
<comment type="caution">
    <text evidence="11">The sequence shown here is derived from an EMBL/GenBank/DDBJ whole genome shotgun (WGS) entry which is preliminary data.</text>
</comment>
<name>A0AAV4R147_CAEEX</name>
<dbReference type="GO" id="GO:0016788">
    <property type="term" value="F:hydrolase activity, acting on ester bonds"/>
    <property type="evidence" value="ECO:0007669"/>
    <property type="project" value="InterPro"/>
</dbReference>
<keyword evidence="2 9" id="KW-0732">Signal</keyword>
<dbReference type="InterPro" id="IPR029058">
    <property type="entry name" value="AB_hydrolase_fold"/>
</dbReference>
<evidence type="ECO:0000256" key="1">
    <source>
        <dbReference type="ARBA" id="ARBA00010701"/>
    </source>
</evidence>
<dbReference type="Pfam" id="PF04083">
    <property type="entry name" value="Abhydro_lipase"/>
    <property type="match status" value="1"/>
</dbReference>
<feature type="chain" id="PRO_5043405535" description="Lipase" evidence="9">
    <location>
        <begin position="21"/>
        <end position="406"/>
    </location>
</feature>
<feature type="active site" description="Charge relay system" evidence="8">
    <location>
        <position position="351"/>
    </location>
</feature>
<organism evidence="11 12">
    <name type="scientific">Caerostris extrusa</name>
    <name type="common">Bark spider</name>
    <name type="synonym">Caerostris bankana</name>
    <dbReference type="NCBI Taxonomy" id="172846"/>
    <lineage>
        <taxon>Eukaryota</taxon>
        <taxon>Metazoa</taxon>
        <taxon>Ecdysozoa</taxon>
        <taxon>Arthropoda</taxon>
        <taxon>Chelicerata</taxon>
        <taxon>Arachnida</taxon>
        <taxon>Araneae</taxon>
        <taxon>Araneomorphae</taxon>
        <taxon>Entelegynae</taxon>
        <taxon>Araneoidea</taxon>
        <taxon>Araneidae</taxon>
        <taxon>Caerostris</taxon>
    </lineage>
</organism>
<keyword evidence="6" id="KW-0325">Glycoprotein</keyword>
<dbReference type="GO" id="GO:0016042">
    <property type="term" value="P:lipid catabolic process"/>
    <property type="evidence" value="ECO:0007669"/>
    <property type="project" value="UniProtKB-KW"/>
</dbReference>
<proteinExistence type="inferred from homology"/>
<feature type="signal peptide" evidence="9">
    <location>
        <begin position="1"/>
        <end position="20"/>
    </location>
</feature>
<gene>
    <name evidence="11" type="primary">LIPF</name>
    <name evidence="11" type="ORF">CEXT_720731</name>
</gene>
<evidence type="ECO:0000256" key="8">
    <source>
        <dbReference type="PIRSR" id="PIRSR000862-1"/>
    </source>
</evidence>
<feature type="active site" description="Nucleophile" evidence="8">
    <location>
        <position position="180"/>
    </location>
</feature>
<dbReference type="InterPro" id="IPR025483">
    <property type="entry name" value="Lipase_euk"/>
</dbReference>
<evidence type="ECO:0000313" key="12">
    <source>
        <dbReference type="Proteomes" id="UP001054945"/>
    </source>
</evidence>
<keyword evidence="5" id="KW-0443">Lipid metabolism</keyword>
<dbReference type="InterPro" id="IPR006693">
    <property type="entry name" value="AB_hydrolase_lipase"/>
</dbReference>
<feature type="domain" description="Partial AB-hydrolase lipase" evidence="10">
    <location>
        <begin position="42"/>
        <end position="104"/>
    </location>
</feature>
<evidence type="ECO:0000256" key="7">
    <source>
        <dbReference type="PIRNR" id="PIRNR000862"/>
    </source>
</evidence>
<keyword evidence="12" id="KW-1185">Reference proteome</keyword>
<comment type="similarity">
    <text evidence="1 7">Belongs to the AB hydrolase superfamily. Lipase family.</text>
</comment>
<evidence type="ECO:0000256" key="6">
    <source>
        <dbReference type="ARBA" id="ARBA00023180"/>
    </source>
</evidence>
<evidence type="ECO:0000256" key="2">
    <source>
        <dbReference type="ARBA" id="ARBA00022729"/>
    </source>
</evidence>
<accession>A0AAV4R147</accession>
<evidence type="ECO:0000256" key="3">
    <source>
        <dbReference type="ARBA" id="ARBA00022801"/>
    </source>
</evidence>
<dbReference type="Gene3D" id="3.40.50.1820">
    <property type="entry name" value="alpha/beta hydrolase"/>
    <property type="match status" value="1"/>
</dbReference>
<dbReference type="EMBL" id="BPLR01007037">
    <property type="protein sequence ID" value="GIY14045.1"/>
    <property type="molecule type" value="Genomic_DNA"/>
</dbReference>
<feature type="active site" description="Charge relay system" evidence="8">
    <location>
        <position position="382"/>
    </location>
</feature>
<keyword evidence="3 7" id="KW-0378">Hydrolase</keyword>